<dbReference type="InterPro" id="IPR017853">
    <property type="entry name" value="GH"/>
</dbReference>
<feature type="signal peptide" evidence="1">
    <location>
        <begin position="1"/>
        <end position="24"/>
    </location>
</feature>
<feature type="chain" id="PRO_5045333955" description="Glycosyl hydrolase family 39" evidence="1">
    <location>
        <begin position="25"/>
        <end position="504"/>
    </location>
</feature>
<accession>A0ABU8S6Z8</accession>
<keyword evidence="3" id="KW-1185">Reference proteome</keyword>
<dbReference type="Gene3D" id="3.20.20.80">
    <property type="entry name" value="Glycosidases"/>
    <property type="match status" value="1"/>
</dbReference>
<proteinExistence type="predicted"/>
<evidence type="ECO:0008006" key="4">
    <source>
        <dbReference type="Google" id="ProtNLM"/>
    </source>
</evidence>
<dbReference type="SUPFAM" id="SSF51011">
    <property type="entry name" value="Glycosyl hydrolase domain"/>
    <property type="match status" value="1"/>
</dbReference>
<dbReference type="SUPFAM" id="SSF51445">
    <property type="entry name" value="(Trans)glycosidases"/>
    <property type="match status" value="1"/>
</dbReference>
<name>A0ABU8S6Z8_9SPHN</name>
<keyword evidence="1" id="KW-0732">Signal</keyword>
<evidence type="ECO:0000313" key="3">
    <source>
        <dbReference type="Proteomes" id="UP001379235"/>
    </source>
</evidence>
<reference evidence="2 3" key="1">
    <citation type="submission" date="2024-03" db="EMBL/GenBank/DDBJ databases">
        <authorList>
            <person name="Jo J.-H."/>
        </authorList>
    </citation>
    <scope>NUCLEOTIDE SEQUENCE [LARGE SCALE GENOMIC DNA]</scope>
    <source>
        <strain evidence="2 3">AS3R-12</strain>
    </source>
</reference>
<comment type="caution">
    <text evidence="2">The sequence shown here is derived from an EMBL/GenBank/DDBJ whole genome shotgun (WGS) entry which is preliminary data.</text>
</comment>
<gene>
    <name evidence="2" type="ORF">WG900_05335</name>
</gene>
<dbReference type="Proteomes" id="UP001379235">
    <property type="component" value="Unassembled WGS sequence"/>
</dbReference>
<dbReference type="RefSeq" id="WP_339965343.1">
    <property type="nucleotide sequence ID" value="NZ_JBBHJY010000002.1"/>
</dbReference>
<protein>
    <recommendedName>
        <fullName evidence="4">Glycosyl hydrolase family 39</fullName>
    </recommendedName>
</protein>
<dbReference type="EMBL" id="JBBHJY010000002">
    <property type="protein sequence ID" value="MEJ6009336.1"/>
    <property type="molecule type" value="Genomic_DNA"/>
</dbReference>
<evidence type="ECO:0000256" key="1">
    <source>
        <dbReference type="SAM" id="SignalP"/>
    </source>
</evidence>
<sequence>MTKVAFRLTAAAALLAAGPAPLNAQSSVPEAVLPATVTVDFGKSRGAFLHPERYNNLSRERTFPGQRDADVQFFNEQGLHGHTYKVWVDAHLIFDAARGTYNYDLVADYLSDVSRLSDNLLMVMDTRVMIRDGKARPAEVKPVILNIMRELKRRHPQIKYIEAFNEPDHNLAKVLTPSGLYDFYKVYYEAVNQVNRELKPKVPLLLGGPGFMQYSNEWLNPFLDRYKADPSPGKRLDFISWHGYGRFPEGTGATNGPRAYHFYKTDPSEVASERGRLEAALKARGLNTRIPGFITETGIYPGPSFDNSGDARPDYLIGAAGVPSLQYWYMENPGIVPFNWVLRHFSEERKDQLITRGGADRKTTLTNTFTPYGNAMAMMAKLKDVRVPAQSSALTKGKGVYAIATKDKSGLAVMVWNYQHVGTRSYQVTIDMAALPAKLAGKPLRQRMYRIDDKVSNYWANPATANLQQVGEIVVKAGRTHSSTVTLTPNALHLVVLEPEGRRK</sequence>
<organism evidence="2 3">
    <name type="scientific">Novosphingobium aquae</name>
    <dbReference type="NCBI Taxonomy" id="3133435"/>
    <lineage>
        <taxon>Bacteria</taxon>
        <taxon>Pseudomonadati</taxon>
        <taxon>Pseudomonadota</taxon>
        <taxon>Alphaproteobacteria</taxon>
        <taxon>Sphingomonadales</taxon>
        <taxon>Sphingomonadaceae</taxon>
        <taxon>Novosphingobium</taxon>
    </lineage>
</organism>
<evidence type="ECO:0000313" key="2">
    <source>
        <dbReference type="EMBL" id="MEJ6009336.1"/>
    </source>
</evidence>